<proteinExistence type="predicted"/>
<evidence type="ECO:0000313" key="3">
    <source>
        <dbReference type="Proteomes" id="UP000289546"/>
    </source>
</evidence>
<evidence type="ECO:0000256" key="1">
    <source>
        <dbReference type="SAM" id="MobiDB-lite"/>
    </source>
</evidence>
<sequence>MFPISQSSCRSFTSTGQHRTTAQPIEAILRSSPLAVAIEPREYRHLNLLMIGKLRVADDMDGGDMPFLRICTRDLRPVCT</sequence>
<dbReference type="AlphaFoldDB" id="A0A4Q0RYK4"/>
<accession>A0A4Q0RYK4</accession>
<gene>
    <name evidence="2" type="ORF">XH99_29545</name>
</gene>
<dbReference type="Proteomes" id="UP000289546">
    <property type="component" value="Unassembled WGS sequence"/>
</dbReference>
<name>A0A4Q0RYK4_9BRAD</name>
<protein>
    <submittedName>
        <fullName evidence="2">Uncharacterized protein</fullName>
    </submittedName>
</protein>
<evidence type="ECO:0000313" key="2">
    <source>
        <dbReference type="EMBL" id="RXH24207.1"/>
    </source>
</evidence>
<keyword evidence="3" id="KW-1185">Reference proteome</keyword>
<organism evidence="2 3">
    <name type="scientific">Bradyrhizobium nanningense</name>
    <dbReference type="NCBI Taxonomy" id="1325118"/>
    <lineage>
        <taxon>Bacteria</taxon>
        <taxon>Pseudomonadati</taxon>
        <taxon>Pseudomonadota</taxon>
        <taxon>Alphaproteobacteria</taxon>
        <taxon>Hyphomicrobiales</taxon>
        <taxon>Nitrobacteraceae</taxon>
        <taxon>Bradyrhizobium</taxon>
    </lineage>
</organism>
<dbReference type="EMBL" id="LBJQ01000089">
    <property type="protein sequence ID" value="RXH24207.1"/>
    <property type="molecule type" value="Genomic_DNA"/>
</dbReference>
<reference evidence="2 3" key="1">
    <citation type="submission" date="2015-04" db="EMBL/GenBank/DDBJ databases">
        <title>Comparative genomics of rhizobia nodulating Arachis hypogaea in China.</title>
        <authorList>
            <person name="Li Y."/>
        </authorList>
    </citation>
    <scope>NUCLEOTIDE SEQUENCE [LARGE SCALE GENOMIC DNA]</scope>
    <source>
        <strain evidence="2 3">CCBAU 51757</strain>
    </source>
</reference>
<feature type="compositionally biased region" description="Polar residues" evidence="1">
    <location>
        <begin position="1"/>
        <end position="23"/>
    </location>
</feature>
<comment type="caution">
    <text evidence="2">The sequence shown here is derived from an EMBL/GenBank/DDBJ whole genome shotgun (WGS) entry which is preliminary data.</text>
</comment>
<feature type="region of interest" description="Disordered" evidence="1">
    <location>
        <begin position="1"/>
        <end position="24"/>
    </location>
</feature>